<dbReference type="PROSITE" id="PS52016">
    <property type="entry name" value="TONB_DEPENDENT_REC_3"/>
    <property type="match status" value="1"/>
</dbReference>
<dbReference type="NCBIfam" id="TIGR04057">
    <property type="entry name" value="SusC_RagA_signa"/>
    <property type="match status" value="1"/>
</dbReference>
<keyword evidence="5 9" id="KW-0798">TonB box</keyword>
<keyword evidence="2 8" id="KW-0813">Transport</keyword>
<dbReference type="Gene3D" id="2.40.170.20">
    <property type="entry name" value="TonB-dependent receptor, beta-barrel domain"/>
    <property type="match status" value="1"/>
</dbReference>
<proteinExistence type="inferred from homology"/>
<sequence length="1086" mass="121039">MMKQLITTLTLIFMLCLRMSAQEPVTVSGTVSDSYGEPMVGATVIEKGTTNGVTTGADGSYRITLKNDRSTVVFSSLSYITQEIPVNGQTIIDVTMKDDALSLNEVIVTGYGQTVSKDKLTAAISKVSNDEISRGSHGNVLKTLQGSVTGVRISTTTGQPGSQPSIVIRGGAALDGSGTPLYIVDGMQKPDLAALNPNDIESIEILKDAAATALYGAKANSGVVMVTTRQGHEGKTEINFKANIGLNYLRNTSEFLSADDYLYYMRLAAYRSGNTSALSSPGPYGTGNIYTANGNESPEGVYSTMFLTDENRFLLSQGYKSMIDPITGKTIIYDEFKSSDVSVRDVAITQDYNISASGGNEKAKYYVGLGYYNEKGFPVISDYERFSFTGNSQYKITRWLNSRTSVTFSRADDSKVSDYISGGEKNFFGIMYSAPPTMRQYNLDGEPIICTTNWENGNWAAASDFFYRRHTNYRLTLTQGLDFNITEHLTFKVNGMWYLNMTETEKANKKYLSKPGSWNSDRGVTNNYARRLDQTYNAMANYENSWGNHNFNIVAGFEYWDSFTYGLSAYGQGADSDDFISLGYFDKTEDANIAKISMNSTHTRQRSMSFFGNAMYDFKGKYLFSFSARYDGYSKLVNNKWGFFPGVSAAWNIHKEPFMAGSARWLTGLKLRAGFGQNGNVNIVAGPYDLQGDYGKTGNYAGEYGILIDDLPYPDLRWEKTTSTDVAVEAVFWDRLSVSIGFYNKYTSDLLASVPFPSSSGVGNQYTNNGSVRNRGIEFEIDATIFKNKDWNIRIGGNATYMRSKIISLPYNGNENNRQGGSQVYNPVTGELMWVGGYQEGQEYGVAYGFQMMDIVRSDEDLQKYAWYKDVTPAKGAIYGPAIWETLTAEEQKNGQLLQPGDAIFYDVNGDQVIDQYDLVYMGNTVPRWIGGLNFSVDWKGLSLYAKFDYAADYVAVNSRKRWYMGLFQGTFNTIKESKDTWSVEHPDATYPILMYADNQNRNNYRLSNIFYENSSYLCARDITLSYSLPQKWCKAIKMQNLTFSVTGQNLFYITPSTLYSPEYGADDEGGYGIPRTVLFGIKATF</sequence>
<evidence type="ECO:0000256" key="8">
    <source>
        <dbReference type="PROSITE-ProRule" id="PRU01360"/>
    </source>
</evidence>
<evidence type="ECO:0000256" key="4">
    <source>
        <dbReference type="ARBA" id="ARBA00022692"/>
    </source>
</evidence>
<evidence type="ECO:0000256" key="2">
    <source>
        <dbReference type="ARBA" id="ARBA00022448"/>
    </source>
</evidence>
<evidence type="ECO:0000259" key="11">
    <source>
        <dbReference type="Pfam" id="PF00593"/>
    </source>
</evidence>
<evidence type="ECO:0000259" key="12">
    <source>
        <dbReference type="Pfam" id="PF07715"/>
    </source>
</evidence>
<keyword evidence="7 8" id="KW-0998">Cell outer membrane</keyword>
<evidence type="ECO:0000256" key="9">
    <source>
        <dbReference type="RuleBase" id="RU003357"/>
    </source>
</evidence>
<dbReference type="Pfam" id="PF13715">
    <property type="entry name" value="CarbopepD_reg_2"/>
    <property type="match status" value="1"/>
</dbReference>
<name>A0A940DQ52_9BACT</name>
<dbReference type="SUPFAM" id="SSF49464">
    <property type="entry name" value="Carboxypeptidase regulatory domain-like"/>
    <property type="match status" value="1"/>
</dbReference>
<dbReference type="Gene3D" id="2.170.130.10">
    <property type="entry name" value="TonB-dependent receptor, plug domain"/>
    <property type="match status" value="1"/>
</dbReference>
<dbReference type="InterPro" id="IPR023997">
    <property type="entry name" value="TonB-dep_OMP_SusC/RagA_CS"/>
</dbReference>
<dbReference type="AlphaFoldDB" id="A0A940DQ52"/>
<keyword evidence="10" id="KW-0732">Signal</keyword>
<dbReference type="Pfam" id="PF00593">
    <property type="entry name" value="TonB_dep_Rec_b-barrel"/>
    <property type="match status" value="1"/>
</dbReference>
<dbReference type="SUPFAM" id="SSF56935">
    <property type="entry name" value="Porins"/>
    <property type="match status" value="1"/>
</dbReference>
<evidence type="ECO:0000256" key="5">
    <source>
        <dbReference type="ARBA" id="ARBA00023077"/>
    </source>
</evidence>
<evidence type="ECO:0000256" key="10">
    <source>
        <dbReference type="SAM" id="SignalP"/>
    </source>
</evidence>
<dbReference type="InterPro" id="IPR012910">
    <property type="entry name" value="Plug_dom"/>
</dbReference>
<dbReference type="InterPro" id="IPR037066">
    <property type="entry name" value="Plug_dom_sf"/>
</dbReference>
<dbReference type="PROSITE" id="PS00018">
    <property type="entry name" value="EF_HAND_1"/>
    <property type="match status" value="1"/>
</dbReference>
<accession>A0A940DQ52</accession>
<feature type="signal peptide" evidence="10">
    <location>
        <begin position="1"/>
        <end position="21"/>
    </location>
</feature>
<dbReference type="InterPro" id="IPR018247">
    <property type="entry name" value="EF_Hand_1_Ca_BS"/>
</dbReference>
<reference evidence="13" key="1">
    <citation type="submission" date="2020-10" db="EMBL/GenBank/DDBJ databases">
        <authorList>
            <person name="Gilroy R."/>
        </authorList>
    </citation>
    <scope>NUCLEOTIDE SEQUENCE</scope>
    <source>
        <strain evidence="13">G3-8215</strain>
    </source>
</reference>
<evidence type="ECO:0000256" key="6">
    <source>
        <dbReference type="ARBA" id="ARBA00023136"/>
    </source>
</evidence>
<evidence type="ECO:0000313" key="13">
    <source>
        <dbReference type="EMBL" id="MBO8482984.1"/>
    </source>
</evidence>
<evidence type="ECO:0000256" key="3">
    <source>
        <dbReference type="ARBA" id="ARBA00022452"/>
    </source>
</evidence>
<feature type="chain" id="PRO_5037419879" evidence="10">
    <location>
        <begin position="22"/>
        <end position="1086"/>
    </location>
</feature>
<keyword evidence="13" id="KW-0675">Receptor</keyword>
<comment type="caution">
    <text evidence="13">The sequence shown here is derived from an EMBL/GenBank/DDBJ whole genome shotgun (WGS) entry which is preliminary data.</text>
</comment>
<dbReference type="NCBIfam" id="TIGR04056">
    <property type="entry name" value="OMP_RagA_SusC"/>
    <property type="match status" value="1"/>
</dbReference>
<organism evidence="13 14">
    <name type="scientific">Candidatus Cryptobacteroides avicola</name>
    <dbReference type="NCBI Taxonomy" id="2840757"/>
    <lineage>
        <taxon>Bacteria</taxon>
        <taxon>Pseudomonadati</taxon>
        <taxon>Bacteroidota</taxon>
        <taxon>Bacteroidia</taxon>
        <taxon>Bacteroidales</taxon>
        <taxon>Candidatus Cryptobacteroides</taxon>
    </lineage>
</organism>
<dbReference type="InterPro" id="IPR023996">
    <property type="entry name" value="TonB-dep_OMP_SusC/RagA"/>
</dbReference>
<keyword evidence="6 8" id="KW-0472">Membrane</keyword>
<protein>
    <submittedName>
        <fullName evidence="13">TonB-dependent receptor</fullName>
    </submittedName>
</protein>
<keyword evidence="3 8" id="KW-1134">Transmembrane beta strand</keyword>
<evidence type="ECO:0000256" key="7">
    <source>
        <dbReference type="ARBA" id="ARBA00023237"/>
    </source>
</evidence>
<comment type="similarity">
    <text evidence="8 9">Belongs to the TonB-dependent receptor family.</text>
</comment>
<dbReference type="InterPro" id="IPR008969">
    <property type="entry name" value="CarboxyPept-like_regulatory"/>
</dbReference>
<feature type="domain" description="TonB-dependent receptor-like beta-barrel" evidence="11">
    <location>
        <begin position="449"/>
        <end position="830"/>
    </location>
</feature>
<evidence type="ECO:0000256" key="1">
    <source>
        <dbReference type="ARBA" id="ARBA00004571"/>
    </source>
</evidence>
<dbReference type="EMBL" id="JADILV010000020">
    <property type="protein sequence ID" value="MBO8482984.1"/>
    <property type="molecule type" value="Genomic_DNA"/>
</dbReference>
<dbReference type="Proteomes" id="UP000725002">
    <property type="component" value="Unassembled WGS sequence"/>
</dbReference>
<comment type="subcellular location">
    <subcellularLocation>
        <location evidence="1 8">Cell outer membrane</location>
        <topology evidence="1 8">Multi-pass membrane protein</topology>
    </subcellularLocation>
</comment>
<dbReference type="Pfam" id="PF07715">
    <property type="entry name" value="Plug"/>
    <property type="match status" value="1"/>
</dbReference>
<dbReference type="InterPro" id="IPR036942">
    <property type="entry name" value="Beta-barrel_TonB_sf"/>
</dbReference>
<keyword evidence="4 8" id="KW-0812">Transmembrane</keyword>
<gene>
    <name evidence="13" type="ORF">IAB75_02550</name>
</gene>
<dbReference type="InterPro" id="IPR000531">
    <property type="entry name" value="Beta-barrel_TonB"/>
</dbReference>
<dbReference type="Gene3D" id="2.60.40.1120">
    <property type="entry name" value="Carboxypeptidase-like, regulatory domain"/>
    <property type="match status" value="1"/>
</dbReference>
<feature type="domain" description="TonB-dependent receptor plug" evidence="12">
    <location>
        <begin position="117"/>
        <end position="223"/>
    </location>
</feature>
<reference evidence="13" key="2">
    <citation type="journal article" date="2021" name="PeerJ">
        <title>Extensive microbial diversity within the chicken gut microbiome revealed by metagenomics and culture.</title>
        <authorList>
            <person name="Gilroy R."/>
            <person name="Ravi A."/>
            <person name="Getino M."/>
            <person name="Pursley I."/>
            <person name="Horton D.L."/>
            <person name="Alikhan N.F."/>
            <person name="Baker D."/>
            <person name="Gharbi K."/>
            <person name="Hall N."/>
            <person name="Watson M."/>
            <person name="Adriaenssens E.M."/>
            <person name="Foster-Nyarko E."/>
            <person name="Jarju S."/>
            <person name="Secka A."/>
            <person name="Antonio M."/>
            <person name="Oren A."/>
            <person name="Chaudhuri R.R."/>
            <person name="La Ragione R."/>
            <person name="Hildebrand F."/>
            <person name="Pallen M.J."/>
        </authorList>
    </citation>
    <scope>NUCLEOTIDE SEQUENCE</scope>
    <source>
        <strain evidence="13">G3-8215</strain>
    </source>
</reference>
<dbReference type="InterPro" id="IPR039426">
    <property type="entry name" value="TonB-dep_rcpt-like"/>
</dbReference>
<dbReference type="GO" id="GO:0009279">
    <property type="term" value="C:cell outer membrane"/>
    <property type="evidence" value="ECO:0007669"/>
    <property type="project" value="UniProtKB-SubCell"/>
</dbReference>
<evidence type="ECO:0000313" key="14">
    <source>
        <dbReference type="Proteomes" id="UP000725002"/>
    </source>
</evidence>